<dbReference type="RefSeq" id="WP_090258908.1">
    <property type="nucleotide sequence ID" value="NZ_FOIR01000002.1"/>
</dbReference>
<dbReference type="Gene3D" id="2.170.130.10">
    <property type="entry name" value="TonB-dependent receptor, plug domain"/>
    <property type="match status" value="1"/>
</dbReference>
<gene>
    <name evidence="9" type="ORF">SAMN05216290_2504</name>
</gene>
<name>A0A1I0QNN0_9BACT</name>
<dbReference type="AlphaFoldDB" id="A0A1I0QNN0"/>
<evidence type="ECO:0000313" key="9">
    <source>
        <dbReference type="EMBL" id="SEW28817.1"/>
    </source>
</evidence>
<dbReference type="OrthoDB" id="9758472at2"/>
<dbReference type="STRING" id="1267423.SAMN05216290_2504"/>
<dbReference type="InterPro" id="IPR036942">
    <property type="entry name" value="Beta-barrel_TonB_sf"/>
</dbReference>
<dbReference type="EMBL" id="FOIR01000002">
    <property type="protein sequence ID" value="SEW28817.1"/>
    <property type="molecule type" value="Genomic_DNA"/>
</dbReference>
<dbReference type="InterPro" id="IPR008969">
    <property type="entry name" value="CarboxyPept-like_regulatory"/>
</dbReference>
<keyword evidence="5 7" id="KW-0472">Membrane</keyword>
<accession>A0A1I0QNN0</accession>
<dbReference type="SUPFAM" id="SSF49464">
    <property type="entry name" value="Carboxypeptidase regulatory domain-like"/>
    <property type="match status" value="1"/>
</dbReference>
<evidence type="ECO:0000256" key="6">
    <source>
        <dbReference type="ARBA" id="ARBA00023237"/>
    </source>
</evidence>
<dbReference type="PANTHER" id="PTHR30442:SF0">
    <property type="entry name" value="FE(3+) DICITRATE TRANSPORT PROTEIN FECA"/>
    <property type="match status" value="1"/>
</dbReference>
<dbReference type="PROSITE" id="PS52016">
    <property type="entry name" value="TONB_DEPENDENT_REC_3"/>
    <property type="match status" value="1"/>
</dbReference>
<keyword evidence="3 7" id="KW-1134">Transmembrane beta strand</keyword>
<dbReference type="InterPro" id="IPR012910">
    <property type="entry name" value="Plug_dom"/>
</dbReference>
<evidence type="ECO:0000313" key="10">
    <source>
        <dbReference type="Proteomes" id="UP000199437"/>
    </source>
</evidence>
<keyword evidence="2 7" id="KW-0813">Transport</keyword>
<reference evidence="10" key="1">
    <citation type="submission" date="2016-10" db="EMBL/GenBank/DDBJ databases">
        <authorList>
            <person name="Varghese N."/>
            <person name="Submissions S."/>
        </authorList>
    </citation>
    <scope>NUCLEOTIDE SEQUENCE [LARGE SCALE GENOMIC DNA]</scope>
    <source>
        <strain evidence="10">CGMCC 1.12402</strain>
    </source>
</reference>
<comment type="similarity">
    <text evidence="7">Belongs to the TonB-dependent receptor family.</text>
</comment>
<dbReference type="InterPro" id="IPR039426">
    <property type="entry name" value="TonB-dep_rcpt-like"/>
</dbReference>
<dbReference type="Pfam" id="PF13715">
    <property type="entry name" value="CarbopepD_reg_2"/>
    <property type="match status" value="1"/>
</dbReference>
<keyword evidence="4 7" id="KW-0812">Transmembrane</keyword>
<keyword evidence="6 7" id="KW-0998">Cell outer membrane</keyword>
<proteinExistence type="inferred from homology"/>
<dbReference type="GeneID" id="99987199"/>
<dbReference type="SUPFAM" id="SSF56935">
    <property type="entry name" value="Porins"/>
    <property type="match status" value="1"/>
</dbReference>
<evidence type="ECO:0000256" key="7">
    <source>
        <dbReference type="PROSITE-ProRule" id="PRU01360"/>
    </source>
</evidence>
<evidence type="ECO:0000259" key="8">
    <source>
        <dbReference type="Pfam" id="PF07715"/>
    </source>
</evidence>
<evidence type="ECO:0000256" key="3">
    <source>
        <dbReference type="ARBA" id="ARBA00022452"/>
    </source>
</evidence>
<dbReference type="GO" id="GO:0033214">
    <property type="term" value="P:siderophore-iron import into cell"/>
    <property type="evidence" value="ECO:0007669"/>
    <property type="project" value="TreeGrafter"/>
</dbReference>
<sequence length="878" mass="98060">MKNTFFKLLFVLTLTNPFLSIGQDTFSIKGKVIADNDLQPLVGALIFTPLQEGGIADDKGNFNFTLKSETESVTISFLGYASQTFELNGQDKDFGTITLALKPTSLSEIIITGSADHSVDNFEGSSYLLDKKTLELSNPLNTEELLRIVPGVNIVGDMGLSNRPNISIRGSWGRRSKKIFLMEDGTPAAPAPYIAPGAYYNPVSDRVQAIEVYKGADMLRYGPNNMFGGVNYITALPPQKPELRLKLVGGQRNYTTGLFSYGGTWNNLGALVEAVYKKFDGFTDNSSVEVLNLNAKIFAELSKKQSLYFKISGQYEDNQASLSAITPFTFDADPTQNPFDADRFTMRRYGLDIVHKWVPNTSTSLTSKIYATDFERDWWRQVNTVIKAEDVRAYVGEQIYQNRYSYLDGQSFGEDDYVRVGRIIDGKESTTDSRWIFTVSGFKEQFNFNYGSANQHELEASFKLHQESYNNRYLRADSSRWARSGNPATDQEFKLWSASGYVRNQFNLDKWAVTPILRIEYVDMSRQDLLAQAADPNTQSADAYTINNNYTIALPGVTVDYKHGQHKLFSSVYRGFVAPSKVFGFFVERNGVLVTPDEGSTLNIDPELSVNVEVGWQGALIPQTLQGQLTYFNNSIENFVAAGENELFRKPGKVNIQGVEASFITQLLPENAASQLTLDVNGTFMWTKVNDGAMEDRDLFGPVVHSAASRNEFIEKVNANRAAYQLFDANGQEITSQTIDETTFQNISRSIINFGDGRVENAKVPYTPEYNISGRLNYKVGRLSVGLTGNFVGEQYTEFANFEAESADGALGKLPAYFNMDVQMNYEFKVKGFNKFSAFINAKNITNEVYRASRLNRANSGIFPGGFRQNIVGLNLTL</sequence>
<organism evidence="9 10">
    <name type="scientific">Roseivirga pacifica</name>
    <dbReference type="NCBI Taxonomy" id="1267423"/>
    <lineage>
        <taxon>Bacteria</taxon>
        <taxon>Pseudomonadati</taxon>
        <taxon>Bacteroidota</taxon>
        <taxon>Cytophagia</taxon>
        <taxon>Cytophagales</taxon>
        <taxon>Roseivirgaceae</taxon>
        <taxon>Roseivirga</taxon>
    </lineage>
</organism>
<dbReference type="Pfam" id="PF07715">
    <property type="entry name" value="Plug"/>
    <property type="match status" value="1"/>
</dbReference>
<evidence type="ECO:0000256" key="5">
    <source>
        <dbReference type="ARBA" id="ARBA00023136"/>
    </source>
</evidence>
<protein>
    <submittedName>
        <fullName evidence="9">Fe(3+) dicitrate transport protein</fullName>
    </submittedName>
</protein>
<evidence type="ECO:0000256" key="2">
    <source>
        <dbReference type="ARBA" id="ARBA00022448"/>
    </source>
</evidence>
<evidence type="ECO:0000256" key="4">
    <source>
        <dbReference type="ARBA" id="ARBA00022692"/>
    </source>
</evidence>
<feature type="domain" description="TonB-dependent receptor plug" evidence="8">
    <location>
        <begin position="124"/>
        <end position="228"/>
    </location>
</feature>
<comment type="subcellular location">
    <subcellularLocation>
        <location evidence="1 7">Cell outer membrane</location>
        <topology evidence="1 7">Multi-pass membrane protein</topology>
    </subcellularLocation>
</comment>
<keyword evidence="10" id="KW-1185">Reference proteome</keyword>
<dbReference type="Gene3D" id="2.40.170.20">
    <property type="entry name" value="TonB-dependent receptor, beta-barrel domain"/>
    <property type="match status" value="1"/>
</dbReference>
<dbReference type="Proteomes" id="UP000199437">
    <property type="component" value="Unassembled WGS sequence"/>
</dbReference>
<dbReference type="InterPro" id="IPR037066">
    <property type="entry name" value="Plug_dom_sf"/>
</dbReference>
<dbReference type="GO" id="GO:0009279">
    <property type="term" value="C:cell outer membrane"/>
    <property type="evidence" value="ECO:0007669"/>
    <property type="project" value="UniProtKB-SubCell"/>
</dbReference>
<evidence type="ECO:0000256" key="1">
    <source>
        <dbReference type="ARBA" id="ARBA00004571"/>
    </source>
</evidence>
<dbReference type="PANTHER" id="PTHR30442">
    <property type="entry name" value="IRON III DICITRATE TRANSPORT PROTEIN FECA"/>
    <property type="match status" value="1"/>
</dbReference>